<dbReference type="EMBL" id="GBRH01228203">
    <property type="protein sequence ID" value="JAD69692.1"/>
    <property type="molecule type" value="Transcribed_RNA"/>
</dbReference>
<dbReference type="AlphaFoldDB" id="A0A0A9CDW7"/>
<name>A0A0A9CDW7_ARUDO</name>
<proteinExistence type="predicted"/>
<sequence length="19" mass="2066">MDQRPRSRDSARASAAMCG</sequence>
<organism evidence="1">
    <name type="scientific">Arundo donax</name>
    <name type="common">Giant reed</name>
    <name type="synonym">Donax arundinaceus</name>
    <dbReference type="NCBI Taxonomy" id="35708"/>
    <lineage>
        <taxon>Eukaryota</taxon>
        <taxon>Viridiplantae</taxon>
        <taxon>Streptophyta</taxon>
        <taxon>Embryophyta</taxon>
        <taxon>Tracheophyta</taxon>
        <taxon>Spermatophyta</taxon>
        <taxon>Magnoliopsida</taxon>
        <taxon>Liliopsida</taxon>
        <taxon>Poales</taxon>
        <taxon>Poaceae</taxon>
        <taxon>PACMAD clade</taxon>
        <taxon>Arundinoideae</taxon>
        <taxon>Arundineae</taxon>
        <taxon>Arundo</taxon>
    </lineage>
</organism>
<reference evidence="1" key="1">
    <citation type="submission" date="2014-09" db="EMBL/GenBank/DDBJ databases">
        <authorList>
            <person name="Magalhaes I.L.F."/>
            <person name="Oliveira U."/>
            <person name="Santos F.R."/>
            <person name="Vidigal T.H.D.A."/>
            <person name="Brescovit A.D."/>
            <person name="Santos A.J."/>
        </authorList>
    </citation>
    <scope>NUCLEOTIDE SEQUENCE</scope>
    <source>
        <tissue evidence="1">Shoot tissue taken approximately 20 cm above the soil surface</tissue>
    </source>
</reference>
<evidence type="ECO:0000313" key="1">
    <source>
        <dbReference type="EMBL" id="JAD69692.1"/>
    </source>
</evidence>
<protein>
    <submittedName>
        <fullName evidence="1">Uncharacterized protein</fullName>
    </submittedName>
</protein>
<accession>A0A0A9CDW7</accession>
<reference evidence="1" key="2">
    <citation type="journal article" date="2015" name="Data Brief">
        <title>Shoot transcriptome of the giant reed, Arundo donax.</title>
        <authorList>
            <person name="Barrero R.A."/>
            <person name="Guerrero F.D."/>
            <person name="Moolhuijzen P."/>
            <person name="Goolsby J.A."/>
            <person name="Tidwell J."/>
            <person name="Bellgard S.E."/>
            <person name="Bellgard M.I."/>
        </authorList>
    </citation>
    <scope>NUCLEOTIDE SEQUENCE</scope>
    <source>
        <tissue evidence="1">Shoot tissue taken approximately 20 cm above the soil surface</tissue>
    </source>
</reference>